<proteinExistence type="predicted"/>
<dbReference type="EMBL" id="QTTN01000002">
    <property type="protein sequence ID" value="REE93111.1"/>
    <property type="molecule type" value="Genomic_DNA"/>
</dbReference>
<dbReference type="OrthoDB" id="3659232at2"/>
<dbReference type="AlphaFoldDB" id="A0A3D9SQZ9"/>
<gene>
    <name evidence="1" type="ORF">A8990_102198</name>
</gene>
<dbReference type="Proteomes" id="UP000256304">
    <property type="component" value="Unassembled WGS sequence"/>
</dbReference>
<comment type="caution">
    <text evidence="1">The sequence shown here is derived from an EMBL/GenBank/DDBJ whole genome shotgun (WGS) entry which is preliminary data.</text>
</comment>
<evidence type="ECO:0000313" key="1">
    <source>
        <dbReference type="EMBL" id="REE93111.1"/>
    </source>
</evidence>
<reference evidence="1 2" key="1">
    <citation type="submission" date="2018-08" db="EMBL/GenBank/DDBJ databases">
        <title>Genomic Encyclopedia of Type Strains, Phase III (KMG-III): the genomes of soil and plant-associated and newly described type strains.</title>
        <authorList>
            <person name="Whitman W."/>
        </authorList>
    </citation>
    <scope>NUCLEOTIDE SEQUENCE [LARGE SCALE GENOMIC DNA]</scope>
    <source>
        <strain evidence="1 2">CGMCC 1.10966</strain>
    </source>
</reference>
<dbReference type="Gene3D" id="3.30.460.10">
    <property type="entry name" value="Beta Polymerase, domain 2"/>
    <property type="match status" value="1"/>
</dbReference>
<name>A0A3D9SQZ9_9BACL</name>
<protein>
    <submittedName>
        <fullName evidence="1">Uncharacterized protein</fullName>
    </submittedName>
</protein>
<sequence length="351" mass="38799">MNVGTGKKAASEWVSNHASKAPGFKGAYFSGSTVGMPDDALLPVGSDIDLIVVIEDAEPPLKLGKFVYQGALLEVTYLSWRQLASYEEVLTNYHLAGSFRMNTIIADPTGYLSELHKQVSSRFAEEFWVLRRCEDVVHKITNGLQQQLPPSAPFHDRVNAWLFPTGIMTHLLLVAAMCNPTVRRRYAAVREVLAANDRLSVHEELLALLGCEQMTAERARQHVNALGEVFDIAASVAKTPFFFSSDITADARQIAIDGSLELIDSGLHREAVFWIAATFARCHNILSADAPEEVLQRCLPAFDMLLADLGARTDADRRERADAAIRYLPKLQQTAEHILAAQMKKTLGPQQ</sequence>
<organism evidence="1 2">
    <name type="scientific">Paenibacillus taihuensis</name>
    <dbReference type="NCBI Taxonomy" id="1156355"/>
    <lineage>
        <taxon>Bacteria</taxon>
        <taxon>Bacillati</taxon>
        <taxon>Bacillota</taxon>
        <taxon>Bacilli</taxon>
        <taxon>Bacillales</taxon>
        <taxon>Paenibacillaceae</taxon>
        <taxon>Paenibacillus</taxon>
    </lineage>
</organism>
<accession>A0A3D9SQZ9</accession>
<dbReference type="InterPro" id="IPR043519">
    <property type="entry name" value="NT_sf"/>
</dbReference>
<evidence type="ECO:0000313" key="2">
    <source>
        <dbReference type="Proteomes" id="UP000256304"/>
    </source>
</evidence>
<dbReference type="RefSeq" id="WP_116187559.1">
    <property type="nucleotide sequence ID" value="NZ_QTTN01000002.1"/>
</dbReference>
<keyword evidence="2" id="KW-1185">Reference proteome</keyword>